<protein>
    <recommendedName>
        <fullName evidence="4">HNH endonuclease</fullName>
    </recommendedName>
</protein>
<keyword evidence="2" id="KW-0472">Membrane</keyword>
<reference key="1">
    <citation type="submission" date="2016-07" db="EMBL/GenBank/DDBJ databases">
        <title>Nontailed viruses are major unrecognized killers of bacteria in the ocean.</title>
        <authorList>
            <person name="Kauffman K."/>
            <person name="Hussain F."/>
            <person name="Yang J."/>
            <person name="Arevalo P."/>
            <person name="Brown J."/>
            <person name="Cutler M."/>
            <person name="Kelly L."/>
            <person name="Polz M.F."/>
        </authorList>
    </citation>
    <scope>NUCLEOTIDE SEQUENCE [LARGE SCALE GENOMIC DNA]</scope>
    <source>
        <strain>10N.261.52.F7</strain>
    </source>
</reference>
<dbReference type="EMBL" id="MCXM01000035">
    <property type="protein sequence ID" value="PMK43540.1"/>
    <property type="molecule type" value="Genomic_DNA"/>
</dbReference>
<name>A0AB36XID3_9VIBR</name>
<organism evidence="3">
    <name type="scientific">Vibrio lentus</name>
    <dbReference type="NCBI Taxonomy" id="136468"/>
    <lineage>
        <taxon>Bacteria</taxon>
        <taxon>Pseudomonadati</taxon>
        <taxon>Pseudomonadota</taxon>
        <taxon>Gammaproteobacteria</taxon>
        <taxon>Vibrionales</taxon>
        <taxon>Vibrionaceae</taxon>
        <taxon>Vibrio</taxon>
    </lineage>
</organism>
<dbReference type="AlphaFoldDB" id="A0AB36XID3"/>
<evidence type="ECO:0000256" key="1">
    <source>
        <dbReference type="SAM" id="MobiDB-lite"/>
    </source>
</evidence>
<keyword evidence="2" id="KW-1133">Transmembrane helix</keyword>
<gene>
    <name evidence="3" type="ORF">BCT99_06815</name>
</gene>
<reference evidence="3" key="3">
    <citation type="journal article" date="2018" name="Nature">
        <title>A major lineage of non-tailed dsDNA viruses as unrecognized killers of marine bacteria.</title>
        <authorList>
            <person name="Kauffman K.M."/>
            <person name="Hussain F.A."/>
            <person name="Yang J."/>
            <person name="Arevalo P."/>
            <person name="Brown J.M."/>
            <person name="Chang W.K."/>
            <person name="VanInsberghe D."/>
            <person name="Elsherbini J."/>
            <person name="Sharma R.S."/>
            <person name="Cutler M.B."/>
            <person name="Kelly L."/>
            <person name="Polz M.F."/>
        </authorList>
    </citation>
    <scope>NUCLEOTIDE SEQUENCE</scope>
    <source>
        <strain evidence="3">10N.261.52.F7</strain>
    </source>
</reference>
<sequence length="157" mass="16988">MASKNPIKGYIACPTHGCGEVCTIHAVGEHKILEGGDPPKNKRRLGQLYTICPRCKTNQSAGKPFQDWLTNHMVSSPDKATTGYVSSSGNKSNPAPSLKTNETKQDKASCVVEPLESVTIETTNLRLGWSLLALIGTCCLLWIALSTRKKSGISHEH</sequence>
<keyword evidence="2" id="KW-0812">Transmembrane</keyword>
<evidence type="ECO:0000313" key="3">
    <source>
        <dbReference type="EMBL" id="PMK43540.1"/>
    </source>
</evidence>
<evidence type="ECO:0008006" key="4">
    <source>
        <dbReference type="Google" id="ProtNLM"/>
    </source>
</evidence>
<dbReference type="RefSeq" id="WP_102282362.1">
    <property type="nucleotide sequence ID" value="NZ_JAJGZN020000001.1"/>
</dbReference>
<accession>A0AB36XID3</accession>
<feature type="compositionally biased region" description="Polar residues" evidence="1">
    <location>
        <begin position="83"/>
        <end position="100"/>
    </location>
</feature>
<comment type="caution">
    <text evidence="3">The sequence shown here is derived from an EMBL/GenBank/DDBJ whole genome shotgun (WGS) entry which is preliminary data.</text>
</comment>
<feature type="transmembrane region" description="Helical" evidence="2">
    <location>
        <begin position="127"/>
        <end position="145"/>
    </location>
</feature>
<reference evidence="3" key="2">
    <citation type="submission" date="2016-07" db="EMBL/GenBank/DDBJ databases">
        <authorList>
            <person name="Kauffman K."/>
            <person name="Arevalo P."/>
            <person name="Polz M.F."/>
        </authorList>
    </citation>
    <scope>NUCLEOTIDE SEQUENCE</scope>
    <source>
        <strain evidence="3">10N.261.52.F7</strain>
    </source>
</reference>
<evidence type="ECO:0000256" key="2">
    <source>
        <dbReference type="SAM" id="Phobius"/>
    </source>
</evidence>
<proteinExistence type="predicted"/>
<feature type="region of interest" description="Disordered" evidence="1">
    <location>
        <begin position="79"/>
        <end position="103"/>
    </location>
</feature>